<dbReference type="SUPFAM" id="SSF52540">
    <property type="entry name" value="P-loop containing nucleoside triphosphate hydrolases"/>
    <property type="match status" value="1"/>
</dbReference>
<dbReference type="Gramene" id="TRITD6Av1G225180.1">
    <property type="protein sequence ID" value="TRITD6Av1G225180.1"/>
    <property type="gene ID" value="TRITD6Av1G225180"/>
</dbReference>
<dbReference type="EMBL" id="LT934121">
    <property type="protein sequence ID" value="VAI52058.1"/>
    <property type="molecule type" value="Genomic_DNA"/>
</dbReference>
<sequence length="511" mass="58557">MATNDLWAGIGSALAFLITLTTMAMNQSRIKLLINKISAYLNPYIQITIPEYGAESFKRSDFFVAIEAYLSDLCHQDGRVRKLKAELESDMQKPQVSVDDDQEIVDTFKGATLWWYADTELPKTTVITYRAGDEKRRFYRVAFHKRFHKHIVNDYLPYIIKNGRDVIAKNRQHRLFTNNASSQWSSYDREKSLWSHVEFRHPAKFDMLAMDPAKKEEIKDDLNAFKMGKDYYAKVGKAWKRGYLLFGPPGTGKSMMIAAMANFMNYDIYDMELTVVKNNTELRKLFIETKGKSIIVVEDIDCSVDLTGKRRDKKKAPKKSGDQSDMLQEEDEKMDDEDSKLTLSGVLNFIDGLWSACGEERIIIFTTNYKDKLDQALIRPGRMDMHIEMSYCRYEAFKVLAHNYLNISDIRDSQFFQLFSEIQGLLDQVDMSPADVAEHLIQTEKKDAGACLQALIRDLEILKAKNNSAADCHPQDPTSIVVPDLNPTVMPDLDPTVINIFEVARDSTLES</sequence>
<dbReference type="GO" id="GO:0016887">
    <property type="term" value="F:ATP hydrolysis activity"/>
    <property type="evidence" value="ECO:0007669"/>
    <property type="project" value="InterPro"/>
</dbReference>
<dbReference type="InterPro" id="IPR050747">
    <property type="entry name" value="Mitochondrial_chaperone_BCS1"/>
</dbReference>
<keyword evidence="7" id="KW-0472">Membrane</keyword>
<evidence type="ECO:0000313" key="10">
    <source>
        <dbReference type="Proteomes" id="UP000324705"/>
    </source>
</evidence>
<name>A0A9R0YAW1_TRITD</name>
<dbReference type="InterPro" id="IPR027417">
    <property type="entry name" value="P-loop_NTPase"/>
</dbReference>
<dbReference type="AlphaFoldDB" id="A0A9R0YAW1"/>
<dbReference type="InterPro" id="IPR003960">
    <property type="entry name" value="ATPase_AAA_CS"/>
</dbReference>
<comment type="similarity">
    <text evidence="2">Belongs to the AAA ATPase family. BCS1 subfamily.</text>
</comment>
<dbReference type="InterPro" id="IPR058017">
    <property type="entry name" value="At3g28540-like_C"/>
</dbReference>
<dbReference type="InterPro" id="IPR025753">
    <property type="entry name" value="AAA_N_dom"/>
</dbReference>
<dbReference type="Pfam" id="PF25568">
    <property type="entry name" value="AAA_lid_At3g28540"/>
    <property type="match status" value="1"/>
</dbReference>
<protein>
    <recommendedName>
        <fullName evidence="8">AAA+ ATPase domain-containing protein</fullName>
    </recommendedName>
</protein>
<dbReference type="Proteomes" id="UP000324705">
    <property type="component" value="Chromosome 6A"/>
</dbReference>
<feature type="region of interest" description="Disordered" evidence="6">
    <location>
        <begin position="311"/>
        <end position="336"/>
    </location>
</feature>
<feature type="domain" description="AAA+ ATPase" evidence="8">
    <location>
        <begin position="239"/>
        <end position="393"/>
    </location>
</feature>
<feature type="transmembrane region" description="Helical" evidence="7">
    <location>
        <begin position="6"/>
        <end position="26"/>
    </location>
</feature>
<evidence type="ECO:0000256" key="5">
    <source>
        <dbReference type="RuleBase" id="RU003651"/>
    </source>
</evidence>
<evidence type="ECO:0000313" key="9">
    <source>
        <dbReference type="EMBL" id="VAI52058.1"/>
    </source>
</evidence>
<proteinExistence type="inferred from homology"/>
<reference evidence="9 10" key="1">
    <citation type="submission" date="2017-09" db="EMBL/GenBank/DDBJ databases">
        <authorList>
            <consortium name="International Durum Wheat Genome Sequencing Consortium (IDWGSC)"/>
            <person name="Milanesi L."/>
        </authorList>
    </citation>
    <scope>NUCLEOTIDE SEQUENCE [LARGE SCALE GENOMIC DNA]</scope>
    <source>
        <strain evidence="10">cv. Svevo</strain>
    </source>
</reference>
<evidence type="ECO:0000259" key="8">
    <source>
        <dbReference type="SMART" id="SM00382"/>
    </source>
</evidence>
<evidence type="ECO:0000256" key="3">
    <source>
        <dbReference type="ARBA" id="ARBA00022842"/>
    </source>
</evidence>
<evidence type="ECO:0000256" key="2">
    <source>
        <dbReference type="ARBA" id="ARBA00007448"/>
    </source>
</evidence>
<gene>
    <name evidence="9" type="ORF">TRITD_6Av1G225180</name>
</gene>
<dbReference type="GO" id="GO:0006950">
    <property type="term" value="P:response to stress"/>
    <property type="evidence" value="ECO:0007669"/>
    <property type="project" value="UniProtKB-ARBA"/>
</dbReference>
<comment type="catalytic activity">
    <reaction evidence="4">
        <text>ATP + H2O = ADP + phosphate + H(+)</text>
        <dbReference type="Rhea" id="RHEA:13065"/>
        <dbReference type="ChEBI" id="CHEBI:15377"/>
        <dbReference type="ChEBI" id="CHEBI:15378"/>
        <dbReference type="ChEBI" id="CHEBI:30616"/>
        <dbReference type="ChEBI" id="CHEBI:43474"/>
        <dbReference type="ChEBI" id="CHEBI:456216"/>
    </reaction>
</comment>
<evidence type="ECO:0000256" key="4">
    <source>
        <dbReference type="ARBA" id="ARBA00049360"/>
    </source>
</evidence>
<evidence type="ECO:0000256" key="7">
    <source>
        <dbReference type="SAM" id="Phobius"/>
    </source>
</evidence>
<keyword evidence="3" id="KW-0460">Magnesium</keyword>
<keyword evidence="7" id="KW-0812">Transmembrane</keyword>
<dbReference type="Gene3D" id="6.10.280.40">
    <property type="match status" value="1"/>
</dbReference>
<dbReference type="Pfam" id="PF00004">
    <property type="entry name" value="AAA"/>
    <property type="match status" value="1"/>
</dbReference>
<dbReference type="Pfam" id="PF14363">
    <property type="entry name" value="AAA_assoc"/>
    <property type="match status" value="1"/>
</dbReference>
<dbReference type="InterPro" id="IPR003593">
    <property type="entry name" value="AAA+_ATPase"/>
</dbReference>
<keyword evidence="7" id="KW-1133">Transmembrane helix</keyword>
<organism evidence="9 10">
    <name type="scientific">Triticum turgidum subsp. durum</name>
    <name type="common">Durum wheat</name>
    <name type="synonym">Triticum durum</name>
    <dbReference type="NCBI Taxonomy" id="4567"/>
    <lineage>
        <taxon>Eukaryota</taxon>
        <taxon>Viridiplantae</taxon>
        <taxon>Streptophyta</taxon>
        <taxon>Embryophyta</taxon>
        <taxon>Tracheophyta</taxon>
        <taxon>Spermatophyta</taxon>
        <taxon>Magnoliopsida</taxon>
        <taxon>Liliopsida</taxon>
        <taxon>Poales</taxon>
        <taxon>Poaceae</taxon>
        <taxon>BOP clade</taxon>
        <taxon>Pooideae</taxon>
        <taxon>Triticodae</taxon>
        <taxon>Triticeae</taxon>
        <taxon>Triticinae</taxon>
        <taxon>Triticum</taxon>
    </lineage>
</organism>
<accession>A0A9R0YAW1</accession>
<keyword evidence="5" id="KW-0067">ATP-binding</keyword>
<dbReference type="Gene3D" id="3.40.50.300">
    <property type="entry name" value="P-loop containing nucleotide triphosphate hydrolases"/>
    <property type="match status" value="1"/>
</dbReference>
<evidence type="ECO:0000256" key="1">
    <source>
        <dbReference type="ARBA" id="ARBA00001946"/>
    </source>
</evidence>
<evidence type="ECO:0000256" key="6">
    <source>
        <dbReference type="SAM" id="MobiDB-lite"/>
    </source>
</evidence>
<keyword evidence="5" id="KW-0547">Nucleotide-binding</keyword>
<comment type="cofactor">
    <cofactor evidence="1">
        <name>Mg(2+)</name>
        <dbReference type="ChEBI" id="CHEBI:18420"/>
    </cofactor>
</comment>
<dbReference type="PANTHER" id="PTHR23070">
    <property type="entry name" value="BCS1 AAA-TYPE ATPASE"/>
    <property type="match status" value="1"/>
</dbReference>
<dbReference type="GO" id="GO:0005524">
    <property type="term" value="F:ATP binding"/>
    <property type="evidence" value="ECO:0007669"/>
    <property type="project" value="UniProtKB-KW"/>
</dbReference>
<dbReference type="InterPro" id="IPR003959">
    <property type="entry name" value="ATPase_AAA_core"/>
</dbReference>
<feature type="compositionally biased region" description="Acidic residues" evidence="6">
    <location>
        <begin position="327"/>
        <end position="336"/>
    </location>
</feature>
<dbReference type="SMART" id="SM00382">
    <property type="entry name" value="AAA"/>
    <property type="match status" value="1"/>
</dbReference>
<dbReference type="PROSITE" id="PS00674">
    <property type="entry name" value="AAA"/>
    <property type="match status" value="1"/>
</dbReference>
<dbReference type="OMA" id="SHKCASQ"/>
<dbReference type="CDD" id="cd19510">
    <property type="entry name" value="RecA-like_BCS1"/>
    <property type="match status" value="1"/>
</dbReference>
<keyword evidence="10" id="KW-1185">Reference proteome</keyword>